<proteinExistence type="predicted"/>
<comment type="caution">
    <text evidence="2">The sequence shown here is derived from an EMBL/GenBank/DDBJ whole genome shotgun (WGS) entry which is preliminary data.</text>
</comment>
<organism evidence="2 3">
    <name type="scientific">Sphingomonas jeddahensis</name>
    <dbReference type="NCBI Taxonomy" id="1915074"/>
    <lineage>
        <taxon>Bacteria</taxon>
        <taxon>Pseudomonadati</taxon>
        <taxon>Pseudomonadota</taxon>
        <taxon>Alphaproteobacteria</taxon>
        <taxon>Sphingomonadales</taxon>
        <taxon>Sphingomonadaceae</taxon>
        <taxon>Sphingomonas</taxon>
    </lineage>
</organism>
<dbReference type="RefSeq" id="WP_076744581.1">
    <property type="nucleotide sequence ID" value="NZ_MPSB01000007.1"/>
</dbReference>
<accession>A0A1V2ETJ8</accession>
<feature type="region of interest" description="Disordered" evidence="1">
    <location>
        <begin position="162"/>
        <end position="186"/>
    </location>
</feature>
<gene>
    <name evidence="2" type="ORF">SPHI_17990</name>
</gene>
<evidence type="ECO:0000256" key="1">
    <source>
        <dbReference type="SAM" id="MobiDB-lite"/>
    </source>
</evidence>
<protein>
    <submittedName>
        <fullName evidence="2">Uncharacterized protein</fullName>
    </submittedName>
</protein>
<dbReference type="AlphaFoldDB" id="A0A1V2ETJ8"/>
<reference evidence="2 3" key="1">
    <citation type="submission" date="2016-11" db="EMBL/GenBank/DDBJ databases">
        <title>Genome sequence of Sphingomonas jeddahensis G39.</title>
        <authorList>
            <person name="Poehlein A."/>
            <person name="Wuebbeler J.H."/>
            <person name="Steinbuechel A."/>
            <person name="Daniel R."/>
        </authorList>
    </citation>
    <scope>NUCLEOTIDE SEQUENCE [LARGE SCALE GENOMIC DNA]</scope>
    <source>
        <strain evidence="2 3">G39</strain>
    </source>
</reference>
<dbReference type="Proteomes" id="UP000188729">
    <property type="component" value="Unassembled WGS sequence"/>
</dbReference>
<dbReference type="EMBL" id="MPSB01000007">
    <property type="protein sequence ID" value="ONF95873.1"/>
    <property type="molecule type" value="Genomic_DNA"/>
</dbReference>
<evidence type="ECO:0000313" key="2">
    <source>
        <dbReference type="EMBL" id="ONF95873.1"/>
    </source>
</evidence>
<keyword evidence="3" id="KW-1185">Reference proteome</keyword>
<dbReference type="STRING" id="1915074.SPHI_17990"/>
<name>A0A1V2ETJ8_9SPHN</name>
<evidence type="ECO:0000313" key="3">
    <source>
        <dbReference type="Proteomes" id="UP000188729"/>
    </source>
</evidence>
<feature type="compositionally biased region" description="Basic and acidic residues" evidence="1">
    <location>
        <begin position="167"/>
        <end position="180"/>
    </location>
</feature>
<sequence length="186" mass="20489">MSKAIVDTASIPGWGVDADPDNDPTYPMRHIENQQSRGLTWDRPAQQRPDVEILQSIEHNRLPAVIGTSTPPAGLSGAIRRSAFRRSESDWWHWLLLMGADRLNVVEGVVQDLARGKVPNVPAELGWRSELRHNPAGMAKKAGVVVALGAALFAWSRQGRSGRAKPHAREGAGEHRDHGDVTFPRY</sequence>